<evidence type="ECO:0000313" key="1">
    <source>
        <dbReference type="EMBL" id="AQW88766.1"/>
    </source>
</evidence>
<dbReference type="Pfam" id="PF11246">
    <property type="entry name" value="Phage_gp53"/>
    <property type="match status" value="1"/>
</dbReference>
<organism evidence="1 2">
    <name type="scientific">Serratia phage BF</name>
    <dbReference type="NCBI Taxonomy" id="1962671"/>
    <lineage>
        <taxon>Viruses</taxon>
        <taxon>Duplodnaviria</taxon>
        <taxon>Heunggongvirae</taxon>
        <taxon>Uroviricota</taxon>
        <taxon>Caudoviricetes</taxon>
        <taxon>Eneladusvirus</taxon>
        <taxon>Eneladusvirus BF</taxon>
    </lineage>
</organism>
<dbReference type="OrthoDB" id="19256at10239"/>
<protein>
    <submittedName>
        <fullName evidence="1">Structural protein</fullName>
    </submittedName>
</protein>
<keyword evidence="2" id="KW-1185">Reference proteome</keyword>
<proteinExistence type="predicted"/>
<dbReference type="Proteomes" id="UP000221837">
    <property type="component" value="Genome"/>
</dbReference>
<reference evidence="1" key="1">
    <citation type="submission" date="2017-02" db="EMBL/GenBank/DDBJ databases">
        <title>Genome sequence of Serratia marcescens phage BF.</title>
        <authorList>
            <person name="Casey E."/>
            <person name="Fitzgerald B."/>
            <person name="Mahony J."/>
            <person name="Lugli G."/>
            <person name="Ventura M."/>
            <person name="van Sinderen D."/>
        </authorList>
    </citation>
    <scope>NUCLEOTIDE SEQUENCE [LARGE SCALE GENOMIC DNA]</scope>
</reference>
<dbReference type="InterPro" id="IPR022607">
    <property type="entry name" value="Phage_T4_Gp53_baseplate_wedge"/>
</dbReference>
<dbReference type="EMBL" id="KY630187">
    <property type="protein sequence ID" value="AQW88766.1"/>
    <property type="molecule type" value="Genomic_DNA"/>
</dbReference>
<name>A0A1S6UAK1_9CAUD</name>
<sequence length="104" mass="12182">MSSQYSQYSPYAKTNQTWYLGYNLPAPLYPADSDTQYEIPNQYDEQPWRLAKDLYGNERLYYIFALLNPNILVDPIYDFKSGTTILIPTLQRVQNWLNGSRTVS</sequence>
<gene>
    <name evidence="1" type="ORF">BF_0241</name>
</gene>
<evidence type="ECO:0000313" key="2">
    <source>
        <dbReference type="Proteomes" id="UP000221837"/>
    </source>
</evidence>
<accession>A0A1S6UAK1</accession>